<evidence type="ECO:0000256" key="5">
    <source>
        <dbReference type="ARBA" id="ARBA00022984"/>
    </source>
</evidence>
<keyword evidence="3" id="KW-0378">Hydrolase</keyword>
<dbReference type="GO" id="GO:0009002">
    <property type="term" value="F:serine-type D-Ala-D-Ala carboxypeptidase activity"/>
    <property type="evidence" value="ECO:0007669"/>
    <property type="project" value="InterPro"/>
</dbReference>
<feature type="active site" description="Proton acceptor" evidence="7">
    <location>
        <position position="69"/>
    </location>
</feature>
<dbReference type="GO" id="GO:0071555">
    <property type="term" value="P:cell wall organization"/>
    <property type="evidence" value="ECO:0007669"/>
    <property type="project" value="UniProtKB-KW"/>
</dbReference>
<dbReference type="SUPFAM" id="SSF56601">
    <property type="entry name" value="beta-lactamase/transpeptidase-like"/>
    <property type="match status" value="1"/>
</dbReference>
<dbReference type="InterPro" id="IPR012338">
    <property type="entry name" value="Beta-lactam/transpept-like"/>
</dbReference>
<evidence type="ECO:0000313" key="13">
    <source>
        <dbReference type="EMBL" id="RDI98408.1"/>
    </source>
</evidence>
<dbReference type="GO" id="GO:0006508">
    <property type="term" value="P:proteolysis"/>
    <property type="evidence" value="ECO:0007669"/>
    <property type="project" value="InterPro"/>
</dbReference>
<dbReference type="Proteomes" id="UP000254711">
    <property type="component" value="Unassembled WGS sequence"/>
</dbReference>
<evidence type="ECO:0000256" key="7">
    <source>
        <dbReference type="PIRSR" id="PIRSR618044-1"/>
    </source>
</evidence>
<keyword evidence="14" id="KW-1185">Reference proteome</keyword>
<sequence length="370" mass="39082">MAIKSKTAGRALPWLRSLMAVLALCGAGSLMGVAHAATGYGAIVINEADGQVITAVNPDEQNHPASLAKMMTLYLTFQALEGGKLKLDQELPVSAWAASKAPTKLDLRNGQTISVEDCILGMITKSANDAATVMAEGLGGTEGDFVESMNAQALRLGMSNTHFANASGLPDPNDTTTARDMAKLAMALYHDYPQYSHYFATKEFMFRGRLVRGHNNLMDKYPGMDGLKTGFTNASGFNLASTAVRDGQRIFGVVMGGHTAATRDRLMARLLDDGFEDHETPAALVAQAAGTPAGASRTKRVLEALSPIGTAEAETVPETARRHHRHGKVGTVAATTCTPRKGAKCPTSAKRSAAKKPLASASSRSIPKEP</sequence>
<feature type="binding site" evidence="8">
    <location>
        <position position="228"/>
    </location>
    <ligand>
        <name>substrate</name>
    </ligand>
</feature>
<gene>
    <name evidence="13" type="ORF">DVT68_07660</name>
</gene>
<evidence type="ECO:0000256" key="8">
    <source>
        <dbReference type="PIRSR" id="PIRSR618044-2"/>
    </source>
</evidence>
<protein>
    <submittedName>
        <fullName evidence="13">D-alanyl-D-alanine carboxypeptidase</fullName>
    </submittedName>
</protein>
<dbReference type="Gene3D" id="3.40.710.10">
    <property type="entry name" value="DD-peptidase/beta-lactamase superfamily"/>
    <property type="match status" value="1"/>
</dbReference>
<comment type="similarity">
    <text evidence="1 9">Belongs to the peptidase S11 family.</text>
</comment>
<evidence type="ECO:0000256" key="2">
    <source>
        <dbReference type="ARBA" id="ARBA00022729"/>
    </source>
</evidence>
<dbReference type="PANTHER" id="PTHR21581:SF6">
    <property type="entry name" value="TRAFFICKING PROTEIN PARTICLE COMPLEX SUBUNIT 12"/>
    <property type="match status" value="1"/>
</dbReference>
<name>A0A370K6Y1_9GAMM</name>
<feature type="active site" evidence="7">
    <location>
        <position position="126"/>
    </location>
</feature>
<dbReference type="AlphaFoldDB" id="A0A370K6Y1"/>
<dbReference type="PANTHER" id="PTHR21581">
    <property type="entry name" value="D-ALANYL-D-ALANINE CARBOXYPEPTIDASE"/>
    <property type="match status" value="1"/>
</dbReference>
<dbReference type="InterPro" id="IPR001967">
    <property type="entry name" value="Peptidase_S11_N"/>
</dbReference>
<feature type="chain" id="PRO_5016680583" evidence="11">
    <location>
        <begin position="37"/>
        <end position="370"/>
    </location>
</feature>
<accession>A0A370K6Y1</accession>
<keyword evidence="6" id="KW-0961">Cell wall biogenesis/degradation</keyword>
<evidence type="ECO:0000256" key="10">
    <source>
        <dbReference type="SAM" id="MobiDB-lite"/>
    </source>
</evidence>
<keyword evidence="5" id="KW-0573">Peptidoglycan synthesis</keyword>
<evidence type="ECO:0000256" key="6">
    <source>
        <dbReference type="ARBA" id="ARBA00023316"/>
    </source>
</evidence>
<dbReference type="InterPro" id="IPR018044">
    <property type="entry name" value="Peptidase_S11"/>
</dbReference>
<organism evidence="13 14">
    <name type="scientific">Dyella solisilvae</name>
    <dbReference type="NCBI Taxonomy" id="1920168"/>
    <lineage>
        <taxon>Bacteria</taxon>
        <taxon>Pseudomonadati</taxon>
        <taxon>Pseudomonadota</taxon>
        <taxon>Gammaproteobacteria</taxon>
        <taxon>Lysobacterales</taxon>
        <taxon>Rhodanobacteraceae</taxon>
        <taxon>Dyella</taxon>
    </lineage>
</organism>
<comment type="caution">
    <text evidence="13">The sequence shown here is derived from an EMBL/GenBank/DDBJ whole genome shotgun (WGS) entry which is preliminary data.</text>
</comment>
<evidence type="ECO:0000256" key="1">
    <source>
        <dbReference type="ARBA" id="ARBA00007164"/>
    </source>
</evidence>
<evidence type="ECO:0000313" key="14">
    <source>
        <dbReference type="Proteomes" id="UP000254711"/>
    </source>
</evidence>
<dbReference type="EMBL" id="QQSY01000002">
    <property type="protein sequence ID" value="RDI98408.1"/>
    <property type="molecule type" value="Genomic_DNA"/>
</dbReference>
<proteinExistence type="inferred from homology"/>
<dbReference type="Pfam" id="PF00768">
    <property type="entry name" value="Peptidase_S11"/>
    <property type="match status" value="1"/>
</dbReference>
<dbReference type="OrthoDB" id="9795979at2"/>
<evidence type="ECO:0000259" key="12">
    <source>
        <dbReference type="Pfam" id="PF00768"/>
    </source>
</evidence>
<feature type="compositionally biased region" description="Low complexity" evidence="10">
    <location>
        <begin position="348"/>
        <end position="370"/>
    </location>
</feature>
<feature type="signal peptide" evidence="11">
    <location>
        <begin position="1"/>
        <end position="36"/>
    </location>
</feature>
<reference evidence="13 14" key="1">
    <citation type="submission" date="2018-07" db="EMBL/GenBank/DDBJ databases">
        <title>Dyella solisilvae sp. nov., isolated from the pine and broad-leaved mixed forest soil.</title>
        <authorList>
            <person name="Gao Z."/>
            <person name="Qiu L."/>
        </authorList>
    </citation>
    <scope>NUCLEOTIDE SEQUENCE [LARGE SCALE GENOMIC DNA]</scope>
    <source>
        <strain evidence="13 14">DHG54</strain>
    </source>
</reference>
<dbReference type="GO" id="GO:0008360">
    <property type="term" value="P:regulation of cell shape"/>
    <property type="evidence" value="ECO:0007669"/>
    <property type="project" value="UniProtKB-KW"/>
</dbReference>
<keyword evidence="13" id="KW-0121">Carboxypeptidase</keyword>
<feature type="active site" description="Acyl-ester intermediate" evidence="7">
    <location>
        <position position="66"/>
    </location>
</feature>
<feature type="domain" description="Peptidase S11 D-alanyl-D-alanine carboxypeptidase A N-terminal" evidence="12">
    <location>
        <begin position="41"/>
        <end position="258"/>
    </location>
</feature>
<dbReference type="GO" id="GO:0009252">
    <property type="term" value="P:peptidoglycan biosynthetic process"/>
    <property type="evidence" value="ECO:0007669"/>
    <property type="project" value="UniProtKB-KW"/>
</dbReference>
<keyword evidence="2 11" id="KW-0732">Signal</keyword>
<evidence type="ECO:0000256" key="4">
    <source>
        <dbReference type="ARBA" id="ARBA00022960"/>
    </source>
</evidence>
<evidence type="ECO:0000256" key="9">
    <source>
        <dbReference type="RuleBase" id="RU004016"/>
    </source>
</evidence>
<keyword evidence="13" id="KW-0645">Protease</keyword>
<dbReference type="PRINTS" id="PR00725">
    <property type="entry name" value="DADACBPTASE1"/>
</dbReference>
<evidence type="ECO:0000256" key="11">
    <source>
        <dbReference type="SAM" id="SignalP"/>
    </source>
</evidence>
<keyword evidence="4" id="KW-0133">Cell shape</keyword>
<evidence type="ECO:0000256" key="3">
    <source>
        <dbReference type="ARBA" id="ARBA00022801"/>
    </source>
</evidence>
<feature type="region of interest" description="Disordered" evidence="10">
    <location>
        <begin position="335"/>
        <end position="370"/>
    </location>
</feature>
<dbReference type="RefSeq" id="WP_114824503.1">
    <property type="nucleotide sequence ID" value="NZ_QQSY01000002.1"/>
</dbReference>